<evidence type="ECO:0000313" key="2">
    <source>
        <dbReference type="EMBL" id="ELS53128.1"/>
    </source>
</evidence>
<organism evidence="2 3">
    <name type="scientific">Streptomyces viridochromogenes Tue57</name>
    <dbReference type="NCBI Taxonomy" id="1160705"/>
    <lineage>
        <taxon>Bacteria</taxon>
        <taxon>Bacillati</taxon>
        <taxon>Actinomycetota</taxon>
        <taxon>Actinomycetes</taxon>
        <taxon>Kitasatosporales</taxon>
        <taxon>Streptomycetaceae</taxon>
        <taxon>Streptomyces</taxon>
    </lineage>
</organism>
<name>L8PAE3_STRVR</name>
<feature type="region of interest" description="Disordered" evidence="1">
    <location>
        <begin position="1"/>
        <end position="31"/>
    </location>
</feature>
<accession>L8PAE3</accession>
<reference evidence="2 3" key="1">
    <citation type="journal article" date="2013" name="Genome Announc.">
        <title>Draft Genome Sequence of Streptomyces viridochromogenes Strain Tu57, Producer of Avilamycin.</title>
        <authorList>
            <person name="Gruning B.A."/>
            <person name="Erxleben A."/>
            <person name="Hahnlein A."/>
            <person name="Gunther S."/>
        </authorList>
    </citation>
    <scope>NUCLEOTIDE SEQUENCE [LARGE SCALE GENOMIC DNA]</scope>
    <source>
        <strain evidence="2 3">Tue57</strain>
    </source>
</reference>
<dbReference type="EMBL" id="AMLP01000180">
    <property type="protein sequence ID" value="ELS53128.1"/>
    <property type="molecule type" value="Genomic_DNA"/>
</dbReference>
<dbReference type="Proteomes" id="UP000011205">
    <property type="component" value="Unassembled WGS sequence"/>
</dbReference>
<gene>
    <name evidence="2" type="ORF">STVIR_5889</name>
</gene>
<proteinExistence type="predicted"/>
<evidence type="ECO:0000313" key="3">
    <source>
        <dbReference type="Proteomes" id="UP000011205"/>
    </source>
</evidence>
<dbReference type="AlphaFoldDB" id="L8PAE3"/>
<comment type="caution">
    <text evidence="2">The sequence shown here is derived from an EMBL/GenBank/DDBJ whole genome shotgun (WGS) entry which is preliminary data.</text>
</comment>
<sequence>MSESVRNVGSVPNLVRRLPPKVRGGCGGPRR</sequence>
<protein>
    <submittedName>
        <fullName evidence="2">Uncharacterized protein</fullName>
    </submittedName>
</protein>
<evidence type="ECO:0000256" key="1">
    <source>
        <dbReference type="SAM" id="MobiDB-lite"/>
    </source>
</evidence>